<dbReference type="InterPro" id="IPR052406">
    <property type="entry name" value="Chromatin_Remodeling_Comp"/>
</dbReference>
<dbReference type="InterPro" id="IPR001606">
    <property type="entry name" value="ARID_dom"/>
</dbReference>
<gene>
    <name evidence="8" type="ORF">L211DRAFT_837457</name>
</gene>
<feature type="region of interest" description="Disordered" evidence="5">
    <location>
        <begin position="132"/>
        <end position="254"/>
    </location>
</feature>
<keyword evidence="3" id="KW-0804">Transcription</keyword>
<keyword evidence="9" id="KW-1185">Reference proteome</keyword>
<dbReference type="PANTHER" id="PTHR22970:SF14">
    <property type="entry name" value="AT-RICH INTERACTIVE DOMAIN-CONTAINING PROTEIN 2"/>
    <property type="match status" value="1"/>
</dbReference>
<feature type="domain" description="RFX-type winged-helix" evidence="7">
    <location>
        <begin position="587"/>
        <end position="665"/>
    </location>
</feature>
<dbReference type="OrthoDB" id="338531at2759"/>
<protein>
    <recommendedName>
        <fullName evidence="10">ARID domain-containing protein</fullName>
    </recommendedName>
</protein>
<sequence>MKGRGQWANRVLDDSDIERTPEYEEFMKKLQEYHDERGTVLTPEPELGRKRLDLLKLYKKVTEAGGYDHCTTEKGVWRDLAQSYKLAANNTNAGYLLKTIYYKNLAAYEIKTFHGKEPPPKELVEDRSAAGGPIMTRTFENTPPEGSPDTEAKEEDLSMSPSAVNTTQAVTTNSGRTLRQAPPQRQFYQPPVTTPRATSKTATAGPSQQQQPHQQTQQPQPTHQTPPQHPNGASSVNPAQSWTPPISVPAHYSGTSLGPVPRPVITPANSPQAYMNQRQMTMPLTRAPKLGAGHPGASLMTRVTMGLRSGLPDEVAFALTNLVRISFEHGDSLKADDYPGMTEALVLELSRLTDFTRGSSKDITDTIETPENQKKLNIILEAALILRNMSINVENAKYMASLKLCRSTIVEGVNIPPHSTLTELKHYCLDIAEAMCPLLSLADNGELFKGLVAGLDSDDRGILIASLRGITRLVHRDETNRLKSVNLTSIRRVQDLLLLEDEELLLASLDFLYQYTVMDENIAVLMSQPTALGFLNQLKRLLLHQAEENHTTYSLRPRVKIPPPTQIPNLPQEIVNELLGFPEPERATKWMRTCFTPDSDCDITQIALWQSYQARFTPYVNIRPLLAAADFIKNVSVAFSEASAMVLSMPPGTQKFIIKGIKPRLTPLSPSGVDYLACQWTVGAGQHPENIMGRCQEMLPSPQDLFSHILDAHLTPPPPGEGANMTLCCFWAECHRFPPPGSSDRRSVIAHVRTHMPDTKRPDSKPGVKIFKPVTGTPVDNPVSTIQKNLEEYLPPSETLVLKKQVTTVDERGDAAGVALTAALVMRNIARASGMGAKLVGEYFRGGLEGDCHEVATLNQPLSQYLYDLLIDRFEEEEMEKFGEREKKKGGVVVRS</sequence>
<evidence type="ECO:0000256" key="4">
    <source>
        <dbReference type="ARBA" id="ARBA00023242"/>
    </source>
</evidence>
<keyword evidence="1" id="KW-0156">Chromatin regulator</keyword>
<dbReference type="GO" id="GO:0006355">
    <property type="term" value="P:regulation of DNA-templated transcription"/>
    <property type="evidence" value="ECO:0007669"/>
    <property type="project" value="InterPro"/>
</dbReference>
<accession>A0A3N4M2L4</accession>
<feature type="domain" description="ARID" evidence="6">
    <location>
        <begin position="20"/>
        <end position="113"/>
    </location>
</feature>
<dbReference type="PROSITE" id="PS51011">
    <property type="entry name" value="ARID"/>
    <property type="match status" value="1"/>
</dbReference>
<evidence type="ECO:0000256" key="3">
    <source>
        <dbReference type="ARBA" id="ARBA00023163"/>
    </source>
</evidence>
<proteinExistence type="predicted"/>
<dbReference type="Proteomes" id="UP000267821">
    <property type="component" value="Unassembled WGS sequence"/>
</dbReference>
<dbReference type="SUPFAM" id="SSF46774">
    <property type="entry name" value="ARID-like"/>
    <property type="match status" value="1"/>
</dbReference>
<dbReference type="CDD" id="cd16100">
    <property type="entry name" value="ARID"/>
    <property type="match status" value="1"/>
</dbReference>
<dbReference type="InParanoid" id="A0A3N4M2L4"/>
<feature type="compositionally biased region" description="Low complexity" evidence="5">
    <location>
        <begin position="208"/>
        <end position="226"/>
    </location>
</feature>
<dbReference type="GO" id="GO:0006325">
    <property type="term" value="P:chromatin organization"/>
    <property type="evidence" value="ECO:0007669"/>
    <property type="project" value="UniProtKB-KW"/>
</dbReference>
<evidence type="ECO:0000259" key="6">
    <source>
        <dbReference type="PROSITE" id="PS51011"/>
    </source>
</evidence>
<evidence type="ECO:0000256" key="1">
    <source>
        <dbReference type="ARBA" id="ARBA00022853"/>
    </source>
</evidence>
<keyword evidence="2" id="KW-0805">Transcription regulation</keyword>
<evidence type="ECO:0000313" key="9">
    <source>
        <dbReference type="Proteomes" id="UP000267821"/>
    </source>
</evidence>
<dbReference type="STRING" id="1051890.A0A3N4M2L4"/>
<evidence type="ECO:0000313" key="8">
    <source>
        <dbReference type="EMBL" id="RPB24535.1"/>
    </source>
</evidence>
<dbReference type="Gene3D" id="1.10.150.60">
    <property type="entry name" value="ARID DNA-binding domain"/>
    <property type="match status" value="1"/>
</dbReference>
<dbReference type="PROSITE" id="PS51526">
    <property type="entry name" value="RFX_DBD"/>
    <property type="match status" value="1"/>
</dbReference>
<dbReference type="InterPro" id="IPR036431">
    <property type="entry name" value="ARID_dom_sf"/>
</dbReference>
<dbReference type="InterPro" id="IPR003150">
    <property type="entry name" value="DNA-bd_RFX"/>
</dbReference>
<dbReference type="SUPFAM" id="SSF48371">
    <property type="entry name" value="ARM repeat"/>
    <property type="match status" value="1"/>
</dbReference>
<feature type="compositionally biased region" description="Polar residues" evidence="5">
    <location>
        <begin position="195"/>
        <end position="207"/>
    </location>
</feature>
<name>A0A3N4M2L4_9PEZI</name>
<organism evidence="8 9">
    <name type="scientific">Terfezia boudieri ATCC MYA-4762</name>
    <dbReference type="NCBI Taxonomy" id="1051890"/>
    <lineage>
        <taxon>Eukaryota</taxon>
        <taxon>Fungi</taxon>
        <taxon>Dikarya</taxon>
        <taxon>Ascomycota</taxon>
        <taxon>Pezizomycotina</taxon>
        <taxon>Pezizomycetes</taxon>
        <taxon>Pezizales</taxon>
        <taxon>Pezizaceae</taxon>
        <taxon>Terfezia</taxon>
    </lineage>
</organism>
<dbReference type="PANTHER" id="PTHR22970">
    <property type="entry name" value="AT-RICH INTERACTIVE DOMAIN-CONTAINING PROTEIN 2"/>
    <property type="match status" value="1"/>
</dbReference>
<dbReference type="Pfam" id="PF01388">
    <property type="entry name" value="ARID"/>
    <property type="match status" value="1"/>
</dbReference>
<dbReference type="SMART" id="SM01014">
    <property type="entry name" value="ARID"/>
    <property type="match status" value="1"/>
</dbReference>
<dbReference type="GO" id="GO:0003677">
    <property type="term" value="F:DNA binding"/>
    <property type="evidence" value="ECO:0007669"/>
    <property type="project" value="InterPro"/>
</dbReference>
<dbReference type="AlphaFoldDB" id="A0A3N4M2L4"/>
<dbReference type="EMBL" id="ML121541">
    <property type="protein sequence ID" value="RPB24535.1"/>
    <property type="molecule type" value="Genomic_DNA"/>
</dbReference>
<reference evidence="8 9" key="1">
    <citation type="journal article" date="2018" name="Nat. Ecol. Evol.">
        <title>Pezizomycetes genomes reveal the molecular basis of ectomycorrhizal truffle lifestyle.</title>
        <authorList>
            <person name="Murat C."/>
            <person name="Payen T."/>
            <person name="Noel B."/>
            <person name="Kuo A."/>
            <person name="Morin E."/>
            <person name="Chen J."/>
            <person name="Kohler A."/>
            <person name="Krizsan K."/>
            <person name="Balestrini R."/>
            <person name="Da Silva C."/>
            <person name="Montanini B."/>
            <person name="Hainaut M."/>
            <person name="Levati E."/>
            <person name="Barry K.W."/>
            <person name="Belfiori B."/>
            <person name="Cichocki N."/>
            <person name="Clum A."/>
            <person name="Dockter R.B."/>
            <person name="Fauchery L."/>
            <person name="Guy J."/>
            <person name="Iotti M."/>
            <person name="Le Tacon F."/>
            <person name="Lindquist E.A."/>
            <person name="Lipzen A."/>
            <person name="Malagnac F."/>
            <person name="Mello A."/>
            <person name="Molinier V."/>
            <person name="Miyauchi S."/>
            <person name="Poulain J."/>
            <person name="Riccioni C."/>
            <person name="Rubini A."/>
            <person name="Sitrit Y."/>
            <person name="Splivallo R."/>
            <person name="Traeger S."/>
            <person name="Wang M."/>
            <person name="Zifcakova L."/>
            <person name="Wipf D."/>
            <person name="Zambonelli A."/>
            <person name="Paolocci F."/>
            <person name="Nowrousian M."/>
            <person name="Ottonello S."/>
            <person name="Baldrian P."/>
            <person name="Spatafora J.W."/>
            <person name="Henrissat B."/>
            <person name="Nagy L.G."/>
            <person name="Aury J.M."/>
            <person name="Wincker P."/>
            <person name="Grigoriev I.V."/>
            <person name="Bonfante P."/>
            <person name="Martin F.M."/>
        </authorList>
    </citation>
    <scope>NUCLEOTIDE SEQUENCE [LARGE SCALE GENOMIC DNA]</scope>
    <source>
        <strain evidence="8 9">ATCC MYA-4762</strain>
    </source>
</reference>
<feature type="compositionally biased region" description="Polar residues" evidence="5">
    <location>
        <begin position="159"/>
        <end position="177"/>
    </location>
</feature>
<evidence type="ECO:0008006" key="10">
    <source>
        <dbReference type="Google" id="ProtNLM"/>
    </source>
</evidence>
<feature type="compositionally biased region" description="Polar residues" evidence="5">
    <location>
        <begin position="231"/>
        <end position="244"/>
    </location>
</feature>
<evidence type="ECO:0000259" key="7">
    <source>
        <dbReference type="PROSITE" id="PS51526"/>
    </source>
</evidence>
<dbReference type="InterPro" id="IPR016024">
    <property type="entry name" value="ARM-type_fold"/>
</dbReference>
<evidence type="ECO:0000256" key="2">
    <source>
        <dbReference type="ARBA" id="ARBA00023015"/>
    </source>
</evidence>
<evidence type="ECO:0000256" key="5">
    <source>
        <dbReference type="SAM" id="MobiDB-lite"/>
    </source>
</evidence>
<dbReference type="SMART" id="SM00501">
    <property type="entry name" value="BRIGHT"/>
    <property type="match status" value="1"/>
</dbReference>
<keyword evidence="4" id="KW-0539">Nucleus</keyword>